<dbReference type="GeneID" id="81400112"/>
<protein>
    <submittedName>
        <fullName evidence="2">Uncharacterized protein</fullName>
    </submittedName>
</protein>
<sequence>MAPAPDRHRSGHRVLAFPFQALAAEALSQEWHYAAHDKLTNWEVEYLNVRAEDTQHTIPCSLQIRHVYSEAFVDRRQRQSSCGRGNNRQSTKENESARGGRDNKQIYRKGGHCLHPRHGRTVNQDPLDKEYPNWKLHGGQKYPMGLQEFTRRLHCRIARNRTHGFEQLHKQHRLQAKANNYRHLRSLQGGRIPVCLGSFQPPVAYWYHDELMAEMMVLSWSGT</sequence>
<dbReference type="RefSeq" id="XP_056526108.1">
    <property type="nucleotide sequence ID" value="XM_056660942.1"/>
</dbReference>
<gene>
    <name evidence="2" type="ORF">N7515_000198</name>
</gene>
<proteinExistence type="predicted"/>
<evidence type="ECO:0000313" key="3">
    <source>
        <dbReference type="Proteomes" id="UP001149079"/>
    </source>
</evidence>
<reference evidence="2" key="1">
    <citation type="submission" date="2022-11" db="EMBL/GenBank/DDBJ databases">
        <authorList>
            <person name="Petersen C."/>
        </authorList>
    </citation>
    <scope>NUCLEOTIDE SEQUENCE</scope>
    <source>
        <strain evidence="2">IBT 22155</strain>
    </source>
</reference>
<feature type="region of interest" description="Disordered" evidence="1">
    <location>
        <begin position="76"/>
        <end position="127"/>
    </location>
</feature>
<comment type="caution">
    <text evidence="2">The sequence shown here is derived from an EMBL/GenBank/DDBJ whole genome shotgun (WGS) entry which is preliminary data.</text>
</comment>
<dbReference type="EMBL" id="JAPQKL010000001">
    <property type="protein sequence ID" value="KAJ5145634.1"/>
    <property type="molecule type" value="Genomic_DNA"/>
</dbReference>
<dbReference type="OrthoDB" id="4368012at2759"/>
<keyword evidence="3" id="KW-1185">Reference proteome</keyword>
<evidence type="ECO:0000313" key="2">
    <source>
        <dbReference type="EMBL" id="KAJ5145634.1"/>
    </source>
</evidence>
<evidence type="ECO:0000256" key="1">
    <source>
        <dbReference type="SAM" id="MobiDB-lite"/>
    </source>
</evidence>
<dbReference type="AlphaFoldDB" id="A0A9W9HEM5"/>
<feature type="compositionally biased region" description="Basic and acidic residues" evidence="1">
    <location>
        <begin position="90"/>
        <end position="105"/>
    </location>
</feature>
<feature type="compositionally biased region" description="Basic residues" evidence="1">
    <location>
        <begin position="106"/>
        <end position="120"/>
    </location>
</feature>
<reference evidence="2" key="2">
    <citation type="journal article" date="2023" name="IMA Fungus">
        <title>Comparative genomic study of the Penicillium genus elucidates a diverse pangenome and 15 lateral gene transfer events.</title>
        <authorList>
            <person name="Petersen C."/>
            <person name="Sorensen T."/>
            <person name="Nielsen M.R."/>
            <person name="Sondergaard T.E."/>
            <person name="Sorensen J.L."/>
            <person name="Fitzpatrick D.A."/>
            <person name="Frisvad J.C."/>
            <person name="Nielsen K.L."/>
        </authorList>
    </citation>
    <scope>NUCLEOTIDE SEQUENCE</scope>
    <source>
        <strain evidence="2">IBT 22155</strain>
    </source>
</reference>
<name>A0A9W9HEM5_9EURO</name>
<accession>A0A9W9HEM5</accession>
<dbReference type="Proteomes" id="UP001149079">
    <property type="component" value="Unassembled WGS sequence"/>
</dbReference>
<organism evidence="2 3">
    <name type="scientific">Penicillium bovifimosum</name>
    <dbReference type="NCBI Taxonomy" id="126998"/>
    <lineage>
        <taxon>Eukaryota</taxon>
        <taxon>Fungi</taxon>
        <taxon>Dikarya</taxon>
        <taxon>Ascomycota</taxon>
        <taxon>Pezizomycotina</taxon>
        <taxon>Eurotiomycetes</taxon>
        <taxon>Eurotiomycetidae</taxon>
        <taxon>Eurotiales</taxon>
        <taxon>Aspergillaceae</taxon>
        <taxon>Penicillium</taxon>
    </lineage>
</organism>
<feature type="compositionally biased region" description="Polar residues" evidence="1">
    <location>
        <begin position="79"/>
        <end position="89"/>
    </location>
</feature>